<dbReference type="InterPro" id="IPR007267">
    <property type="entry name" value="GtrA_DPMS_TM"/>
</dbReference>
<gene>
    <name evidence="8" type="ORF">H9702_00800</name>
</gene>
<proteinExistence type="inferred from homology"/>
<evidence type="ECO:0000256" key="3">
    <source>
        <dbReference type="ARBA" id="ARBA00022692"/>
    </source>
</evidence>
<dbReference type="AlphaFoldDB" id="A0A9D2SVI1"/>
<evidence type="ECO:0000256" key="6">
    <source>
        <dbReference type="SAM" id="Phobius"/>
    </source>
</evidence>
<keyword evidence="3 6" id="KW-0812">Transmembrane</keyword>
<reference evidence="8" key="1">
    <citation type="journal article" date="2021" name="PeerJ">
        <title>Extensive microbial diversity within the chicken gut microbiome revealed by metagenomics and culture.</title>
        <authorList>
            <person name="Gilroy R."/>
            <person name="Ravi A."/>
            <person name="Getino M."/>
            <person name="Pursley I."/>
            <person name="Horton D.L."/>
            <person name="Alikhan N.F."/>
            <person name="Baker D."/>
            <person name="Gharbi K."/>
            <person name="Hall N."/>
            <person name="Watson M."/>
            <person name="Adriaenssens E.M."/>
            <person name="Foster-Nyarko E."/>
            <person name="Jarju S."/>
            <person name="Secka A."/>
            <person name="Antonio M."/>
            <person name="Oren A."/>
            <person name="Chaudhuri R.R."/>
            <person name="La Ragione R."/>
            <person name="Hildebrand F."/>
            <person name="Pallen M.J."/>
        </authorList>
    </citation>
    <scope>NUCLEOTIDE SEQUENCE</scope>
    <source>
        <strain evidence="8">CHK187-11901</strain>
    </source>
</reference>
<keyword evidence="4 6" id="KW-1133">Transmembrane helix</keyword>
<evidence type="ECO:0000256" key="5">
    <source>
        <dbReference type="ARBA" id="ARBA00023136"/>
    </source>
</evidence>
<evidence type="ECO:0000313" key="8">
    <source>
        <dbReference type="EMBL" id="HJC35656.1"/>
    </source>
</evidence>
<dbReference type="Proteomes" id="UP000823896">
    <property type="component" value="Unassembled WGS sequence"/>
</dbReference>
<dbReference type="Pfam" id="PF04138">
    <property type="entry name" value="GtrA_DPMS_TM"/>
    <property type="match status" value="1"/>
</dbReference>
<comment type="subcellular location">
    <subcellularLocation>
        <location evidence="1">Membrane</location>
        <topology evidence="1">Multi-pass membrane protein</topology>
    </subcellularLocation>
</comment>
<evidence type="ECO:0000259" key="7">
    <source>
        <dbReference type="Pfam" id="PF04138"/>
    </source>
</evidence>
<keyword evidence="5 6" id="KW-0472">Membrane</keyword>
<accession>A0A9D2SVI1</accession>
<comment type="caution">
    <text evidence="8">The sequence shown here is derived from an EMBL/GenBank/DDBJ whole genome shotgun (WGS) entry which is preliminary data.</text>
</comment>
<dbReference type="PANTHER" id="PTHR38459">
    <property type="entry name" value="PROPHAGE BACTOPRENOL-LINKED GLUCOSE TRANSLOCASE HOMOLOG"/>
    <property type="match status" value="1"/>
</dbReference>
<name>A0A9D2SVI1_9FIRM</name>
<reference evidence="8" key="2">
    <citation type="submission" date="2021-04" db="EMBL/GenBank/DDBJ databases">
        <authorList>
            <person name="Gilroy R."/>
        </authorList>
    </citation>
    <scope>NUCLEOTIDE SEQUENCE</scope>
    <source>
        <strain evidence="8">CHK187-11901</strain>
    </source>
</reference>
<organism evidence="8 9">
    <name type="scientific">Candidatus Merdibacter merdavium</name>
    <dbReference type="NCBI Taxonomy" id="2838692"/>
    <lineage>
        <taxon>Bacteria</taxon>
        <taxon>Bacillati</taxon>
        <taxon>Bacillota</taxon>
        <taxon>Erysipelotrichia</taxon>
        <taxon>Erysipelotrichales</taxon>
        <taxon>Erysipelotrichaceae</taxon>
        <taxon>Merdibacter</taxon>
    </lineage>
</organism>
<feature type="transmembrane region" description="Helical" evidence="6">
    <location>
        <begin position="76"/>
        <end position="98"/>
    </location>
</feature>
<evidence type="ECO:0000256" key="1">
    <source>
        <dbReference type="ARBA" id="ARBA00004141"/>
    </source>
</evidence>
<dbReference type="PANTHER" id="PTHR38459:SF5">
    <property type="entry name" value="CELL WALL TEICHOIC ACID GLYCOSYLATION PROTEIN GTCA"/>
    <property type="match status" value="1"/>
</dbReference>
<evidence type="ECO:0000313" key="9">
    <source>
        <dbReference type="Proteomes" id="UP000823896"/>
    </source>
</evidence>
<dbReference type="EMBL" id="DWWM01000005">
    <property type="protein sequence ID" value="HJC35656.1"/>
    <property type="molecule type" value="Genomic_DNA"/>
</dbReference>
<sequence length="133" mass="15398">MRHLALIWCSEAARYLFFGACTTLVNILCFSLLTHCGLHYQPANVLSWVAAVSFAFITNKYLVFHSRREASWRGELVRFFAARIATLLMELALMQLFVEMLCWEMTLSKLLVQVLVIAANYLLSRFLIFVRKD</sequence>
<feature type="domain" description="GtrA/DPMS transmembrane" evidence="7">
    <location>
        <begin position="14"/>
        <end position="129"/>
    </location>
</feature>
<protein>
    <submittedName>
        <fullName evidence="8">GtrA family protein</fullName>
    </submittedName>
</protein>
<feature type="transmembrane region" description="Helical" evidence="6">
    <location>
        <begin position="45"/>
        <end position="64"/>
    </location>
</feature>
<dbReference type="InterPro" id="IPR051401">
    <property type="entry name" value="GtrA_CellWall_Glycosyl"/>
</dbReference>
<dbReference type="GO" id="GO:0000271">
    <property type="term" value="P:polysaccharide biosynthetic process"/>
    <property type="evidence" value="ECO:0007669"/>
    <property type="project" value="InterPro"/>
</dbReference>
<evidence type="ECO:0000256" key="4">
    <source>
        <dbReference type="ARBA" id="ARBA00022989"/>
    </source>
</evidence>
<dbReference type="GO" id="GO:0005886">
    <property type="term" value="C:plasma membrane"/>
    <property type="evidence" value="ECO:0007669"/>
    <property type="project" value="TreeGrafter"/>
</dbReference>
<comment type="similarity">
    <text evidence="2">Belongs to the GtrA family.</text>
</comment>
<evidence type="ECO:0000256" key="2">
    <source>
        <dbReference type="ARBA" id="ARBA00009399"/>
    </source>
</evidence>
<feature type="transmembrane region" description="Helical" evidence="6">
    <location>
        <begin position="110"/>
        <end position="130"/>
    </location>
</feature>
<feature type="transmembrane region" description="Helical" evidence="6">
    <location>
        <begin position="12"/>
        <end position="33"/>
    </location>
</feature>